<proteinExistence type="predicted"/>
<reference evidence="1 2" key="1">
    <citation type="submission" date="2018-05" db="EMBL/GenBank/DDBJ databases">
        <title>Complete Genome Sequence of the Nonylphenol-Degrading Bacterium Sphingobium amiense DSM 16289T.</title>
        <authorList>
            <person name="Ootsuka M."/>
            <person name="Nishizawa T."/>
            <person name="Ohta H."/>
        </authorList>
    </citation>
    <scope>NUCLEOTIDE SEQUENCE [LARGE SCALE GENOMIC DNA]</scope>
    <source>
        <strain evidence="1 2">DSM 16289</strain>
    </source>
</reference>
<name>A0A494WBV5_9SPHN</name>
<dbReference type="SUPFAM" id="SSF52402">
    <property type="entry name" value="Adenine nucleotide alpha hydrolases-like"/>
    <property type="match status" value="1"/>
</dbReference>
<gene>
    <name evidence="1" type="ORF">SAMIE_1015330</name>
</gene>
<protein>
    <recommendedName>
        <fullName evidence="3">Phosphoadenosine phosphosulphate reductase domain-containing protein</fullName>
    </recommendedName>
</protein>
<organism evidence="1 2">
    <name type="scientific">Sphingobium amiense</name>
    <dbReference type="NCBI Taxonomy" id="135719"/>
    <lineage>
        <taxon>Bacteria</taxon>
        <taxon>Pseudomonadati</taxon>
        <taxon>Pseudomonadota</taxon>
        <taxon>Alphaproteobacteria</taxon>
        <taxon>Sphingomonadales</taxon>
        <taxon>Sphingomonadaceae</taxon>
        <taxon>Sphingobium</taxon>
    </lineage>
</organism>
<dbReference type="Proteomes" id="UP000279959">
    <property type="component" value="Chromosome"/>
</dbReference>
<dbReference type="KEGG" id="sami:SAMIE_1015330"/>
<dbReference type="RefSeq" id="WP_066697615.1">
    <property type="nucleotide sequence ID" value="NZ_AP018664.1"/>
</dbReference>
<evidence type="ECO:0000313" key="1">
    <source>
        <dbReference type="EMBL" id="BBD98032.1"/>
    </source>
</evidence>
<evidence type="ECO:0000313" key="2">
    <source>
        <dbReference type="Proteomes" id="UP000279959"/>
    </source>
</evidence>
<sequence length="259" mass="29585">MTADQFALFDVPSPTESSRVVSWFSCGAASAAATKLSIDKYGDRVVVAYTDPKGEHPDNKRFLADCEKWFGREIVQLSSRFYKDPWDVMLRERYIVGPDGAKCTGEMKRVLRFTFQRPDDIQVFGYTAEEKARANRFREENFEVYLETPLIDQGLTKSDCKEMIREAGIEIPAMYRLGFQNNNCIGCPKGGMGYWNKIRRHFPEAFERMARIEREIGATCIRTKKEGRVFLDELDPARGNILDEPDIECSLMCHGSDAA</sequence>
<dbReference type="EMBL" id="AP018664">
    <property type="protein sequence ID" value="BBD98032.1"/>
    <property type="molecule type" value="Genomic_DNA"/>
</dbReference>
<dbReference type="AlphaFoldDB" id="A0A494WBV5"/>
<accession>A0A494WBV5</accession>
<evidence type="ECO:0008006" key="3">
    <source>
        <dbReference type="Google" id="ProtNLM"/>
    </source>
</evidence>
<keyword evidence="2" id="KW-1185">Reference proteome</keyword>
<dbReference type="Gene3D" id="3.40.50.620">
    <property type="entry name" value="HUPs"/>
    <property type="match status" value="1"/>
</dbReference>
<dbReference type="InterPro" id="IPR014729">
    <property type="entry name" value="Rossmann-like_a/b/a_fold"/>
</dbReference>